<accession>A0A1Y2G5R7</accession>
<protein>
    <submittedName>
        <fullName evidence="1">Uncharacterized protein</fullName>
    </submittedName>
</protein>
<dbReference type="OrthoDB" id="2537878at2759"/>
<sequence length="107" mass="11949">MTSNPLLVDPTKQAKHFDSAAMLSAFEAGAKEDQEETEAILAQFDSLSQDPQLWADARITRTTENERGELTRESEQLREIEQAQELGRTKLASFMDTFKGAFKALLG</sequence>
<dbReference type="Proteomes" id="UP000193467">
    <property type="component" value="Unassembled WGS sequence"/>
</dbReference>
<keyword evidence="2" id="KW-1185">Reference proteome</keyword>
<dbReference type="InParanoid" id="A0A1Y2G5R7"/>
<gene>
    <name evidence="1" type="ORF">BCR35DRAFT_327532</name>
</gene>
<proteinExistence type="predicted"/>
<evidence type="ECO:0000313" key="1">
    <source>
        <dbReference type="EMBL" id="ORY92409.1"/>
    </source>
</evidence>
<reference evidence="1 2" key="1">
    <citation type="submission" date="2016-07" db="EMBL/GenBank/DDBJ databases">
        <title>Pervasive Adenine N6-methylation of Active Genes in Fungi.</title>
        <authorList>
            <consortium name="DOE Joint Genome Institute"/>
            <person name="Mondo S.J."/>
            <person name="Dannebaum R.O."/>
            <person name="Kuo R.C."/>
            <person name="Labutti K."/>
            <person name="Haridas S."/>
            <person name="Kuo A."/>
            <person name="Salamov A."/>
            <person name="Ahrendt S.R."/>
            <person name="Lipzen A."/>
            <person name="Sullivan W."/>
            <person name="Andreopoulos W.B."/>
            <person name="Clum A."/>
            <person name="Lindquist E."/>
            <person name="Daum C."/>
            <person name="Ramamoorthy G.K."/>
            <person name="Gryganskyi A."/>
            <person name="Culley D."/>
            <person name="Magnuson J.K."/>
            <person name="James T.Y."/>
            <person name="O'Malley M.A."/>
            <person name="Stajich J.E."/>
            <person name="Spatafora J.W."/>
            <person name="Visel A."/>
            <person name="Grigoriev I.V."/>
        </authorList>
    </citation>
    <scope>NUCLEOTIDE SEQUENCE [LARGE SCALE GENOMIC DNA]</scope>
    <source>
        <strain evidence="1 2">62-1032</strain>
    </source>
</reference>
<organism evidence="1 2">
    <name type="scientific">Leucosporidium creatinivorum</name>
    <dbReference type="NCBI Taxonomy" id="106004"/>
    <lineage>
        <taxon>Eukaryota</taxon>
        <taxon>Fungi</taxon>
        <taxon>Dikarya</taxon>
        <taxon>Basidiomycota</taxon>
        <taxon>Pucciniomycotina</taxon>
        <taxon>Microbotryomycetes</taxon>
        <taxon>Leucosporidiales</taxon>
        <taxon>Leucosporidium</taxon>
    </lineage>
</organism>
<comment type="caution">
    <text evidence="1">The sequence shown here is derived from an EMBL/GenBank/DDBJ whole genome shotgun (WGS) entry which is preliminary data.</text>
</comment>
<dbReference type="AlphaFoldDB" id="A0A1Y2G5R7"/>
<name>A0A1Y2G5R7_9BASI</name>
<dbReference type="EMBL" id="MCGR01000001">
    <property type="protein sequence ID" value="ORY92409.1"/>
    <property type="molecule type" value="Genomic_DNA"/>
</dbReference>
<evidence type="ECO:0000313" key="2">
    <source>
        <dbReference type="Proteomes" id="UP000193467"/>
    </source>
</evidence>